<feature type="chain" id="PRO_5035200928" evidence="2">
    <location>
        <begin position="25"/>
        <end position="883"/>
    </location>
</feature>
<sequence>MNPKRTTYCTLLAVILLLSTTASLSFEVPFEVASTLPETPLALGVRIVDIDGDGDNDIVAIAYDEAIGSRDALMVKMFESNGATPPSYTVRAVSPGNFSLTQSVFWPKGIEVADINVDGSPDVISCSWGKVSWHEANVVPGAITTFLNHVVFSDNVGIDGTDFLSVRVADMNGDGRLDLIAANNTADEIWVFINEEDESDPEEIVWTQIVAGTGAGEPNMVAAADLNMDGAVDIVVADTATNRLLWLENDGETAPTFAETEIAADVMGIRAVDVMDLTADGYPEIFSASSGDNRVTLWGNGGGAAPVFTPADLPLSIVAASIVIVSDIDGDGDMDVVAGGKEEADPLINDQLTWFDNNGTMPLSFTPYTIFGSWLPMQGLAAGDLDGDGDMDIATANDDEDLVTWFENRKCSSVFLLKDVPSTVAYGANDVHIADLNGDGIPDVVSSAFYNDPDPAIPPSQRRDITWYMNDGEVLPYLEEAATPIQANAQRAQSVSTGDFDGDGDLDVLATSESGNWIRWYENSGSSNPTFEAHTVSATAFSARGAAAADLDGDGDVDVVAASSAENKVAWYENSGGPSPEFTEHLITRAALGAWSVFAGDLDGDGDIDIASSSLNDGQTAWYMNDGANPPVFIPQVIEDLRDLFRTNGPLSIFGADADGDNDMDLFVASVYDDGIVWWENTPALTPGGATIEFTTLNVIAIDPFFWMGEVNAGGDITDGSNSVFVTDVDGDGDVDVVNASALSHLVSWWENDGLPEPTFHAHVVDINFGSRAAIAHDMNGDGLAEIVSASALGNTIQIYLNTVGDLCIDFDASLDGTIDSQELSRIGRAFGLIRDDETPEDVWWKTIDYDDNGVVDGVDLAILSSTGVWGRSVLDCSYTCDE</sequence>
<dbReference type="AlphaFoldDB" id="A0A8J6XV77"/>
<comment type="caution">
    <text evidence="3">The sequence shown here is derived from an EMBL/GenBank/DDBJ whole genome shotgun (WGS) entry which is preliminary data.</text>
</comment>
<evidence type="ECO:0000256" key="2">
    <source>
        <dbReference type="SAM" id="SignalP"/>
    </source>
</evidence>
<dbReference type="PANTHER" id="PTHR44103:SF1">
    <property type="entry name" value="PROPROTEIN CONVERTASE P"/>
    <property type="match status" value="1"/>
</dbReference>
<dbReference type="Gene3D" id="2.130.10.130">
    <property type="entry name" value="Integrin alpha, N-terminal"/>
    <property type="match status" value="2"/>
</dbReference>
<name>A0A8J6XV77_9BACT</name>
<reference evidence="3 4" key="1">
    <citation type="submission" date="2020-08" db="EMBL/GenBank/DDBJ databases">
        <title>Acidobacteriota in marine sediments use diverse sulfur dissimilation pathways.</title>
        <authorList>
            <person name="Wasmund K."/>
        </authorList>
    </citation>
    <scope>NUCLEOTIDE SEQUENCE [LARGE SCALE GENOMIC DNA]</scope>
    <source>
        <strain evidence="3">MAG AM4</strain>
    </source>
</reference>
<dbReference type="PANTHER" id="PTHR44103">
    <property type="entry name" value="PROPROTEIN CONVERTASE P"/>
    <property type="match status" value="1"/>
</dbReference>
<proteinExistence type="predicted"/>
<evidence type="ECO:0000313" key="3">
    <source>
        <dbReference type="EMBL" id="MBD3868583.1"/>
    </source>
</evidence>
<feature type="signal peptide" evidence="2">
    <location>
        <begin position="1"/>
        <end position="24"/>
    </location>
</feature>
<dbReference type="EMBL" id="JACXWD010000036">
    <property type="protein sequence ID" value="MBD3868583.1"/>
    <property type="molecule type" value="Genomic_DNA"/>
</dbReference>
<accession>A0A8J6XV77</accession>
<dbReference type="SUPFAM" id="SSF69318">
    <property type="entry name" value="Integrin alpha N-terminal domain"/>
    <property type="match status" value="3"/>
</dbReference>
<protein>
    <submittedName>
        <fullName evidence="3">VCBS repeat-containing protein</fullName>
    </submittedName>
</protein>
<evidence type="ECO:0000313" key="4">
    <source>
        <dbReference type="Proteomes" id="UP000648239"/>
    </source>
</evidence>
<organism evidence="3 4">
    <name type="scientific">Candidatus Polarisedimenticola svalbardensis</name>
    <dbReference type="NCBI Taxonomy" id="2886004"/>
    <lineage>
        <taxon>Bacteria</taxon>
        <taxon>Pseudomonadati</taxon>
        <taxon>Acidobacteriota</taxon>
        <taxon>Candidatus Polarisedimenticolia</taxon>
        <taxon>Candidatus Polarisedimenticolales</taxon>
        <taxon>Candidatus Polarisedimenticolaceae</taxon>
        <taxon>Candidatus Polarisedimenticola</taxon>
    </lineage>
</organism>
<keyword evidence="1 2" id="KW-0732">Signal</keyword>
<dbReference type="InterPro" id="IPR013517">
    <property type="entry name" value="FG-GAP"/>
</dbReference>
<dbReference type="InterPro" id="IPR028994">
    <property type="entry name" value="Integrin_alpha_N"/>
</dbReference>
<dbReference type="Pfam" id="PF13517">
    <property type="entry name" value="FG-GAP_3"/>
    <property type="match status" value="4"/>
</dbReference>
<gene>
    <name evidence="3" type="ORF">IFK94_10710</name>
</gene>
<dbReference type="Proteomes" id="UP000648239">
    <property type="component" value="Unassembled WGS sequence"/>
</dbReference>
<evidence type="ECO:0000256" key="1">
    <source>
        <dbReference type="ARBA" id="ARBA00022729"/>
    </source>
</evidence>